<dbReference type="Proteomes" id="UP001390339">
    <property type="component" value="Unassembled WGS sequence"/>
</dbReference>
<evidence type="ECO:0000256" key="1">
    <source>
        <dbReference type="SAM" id="MobiDB-lite"/>
    </source>
</evidence>
<organism evidence="2 3">
    <name type="scientific">Apiospora arundinis</name>
    <dbReference type="NCBI Taxonomy" id="335852"/>
    <lineage>
        <taxon>Eukaryota</taxon>
        <taxon>Fungi</taxon>
        <taxon>Dikarya</taxon>
        <taxon>Ascomycota</taxon>
        <taxon>Pezizomycotina</taxon>
        <taxon>Sordariomycetes</taxon>
        <taxon>Xylariomycetidae</taxon>
        <taxon>Amphisphaeriales</taxon>
        <taxon>Apiosporaceae</taxon>
        <taxon>Apiospora</taxon>
    </lineage>
</organism>
<feature type="region of interest" description="Disordered" evidence="1">
    <location>
        <begin position="1"/>
        <end position="20"/>
    </location>
</feature>
<evidence type="ECO:0000313" key="2">
    <source>
        <dbReference type="EMBL" id="KAK8856690.1"/>
    </source>
</evidence>
<evidence type="ECO:0000313" key="3">
    <source>
        <dbReference type="Proteomes" id="UP001390339"/>
    </source>
</evidence>
<accession>A0ABR2I3T5</accession>
<feature type="region of interest" description="Disordered" evidence="1">
    <location>
        <begin position="25"/>
        <end position="71"/>
    </location>
</feature>
<gene>
    <name evidence="2" type="ORF">PGQ11_012602</name>
</gene>
<name>A0ABR2I3T5_9PEZI</name>
<keyword evidence="3" id="KW-1185">Reference proteome</keyword>
<reference evidence="2 3" key="1">
    <citation type="journal article" date="2024" name="IMA Fungus">
        <title>Apiospora arundinis, a panoply of carbohydrate-active enzymes and secondary metabolites.</title>
        <authorList>
            <person name="Sorensen T."/>
            <person name="Petersen C."/>
            <person name="Muurmann A.T."/>
            <person name="Christiansen J.V."/>
            <person name="Brundto M.L."/>
            <person name="Overgaard C.K."/>
            <person name="Boysen A.T."/>
            <person name="Wollenberg R.D."/>
            <person name="Larsen T.O."/>
            <person name="Sorensen J.L."/>
            <person name="Nielsen K.L."/>
            <person name="Sondergaard T.E."/>
        </authorList>
    </citation>
    <scope>NUCLEOTIDE SEQUENCE [LARGE SCALE GENOMIC DNA]</scope>
    <source>
        <strain evidence="2 3">AAU 773</strain>
    </source>
</reference>
<proteinExistence type="predicted"/>
<protein>
    <submittedName>
        <fullName evidence="2">Uncharacterized protein</fullName>
    </submittedName>
</protein>
<feature type="compositionally biased region" description="Basic and acidic residues" evidence="1">
    <location>
        <begin position="36"/>
        <end position="60"/>
    </location>
</feature>
<sequence>MSHSDPYSKTGAFNPYGHSTEFNHACVRSAKGGQDAGREESREHMASEDAKRGEAVKDATAKPVPPKRRTK</sequence>
<dbReference type="EMBL" id="JAPCWZ010000007">
    <property type="protein sequence ID" value="KAK8856690.1"/>
    <property type="molecule type" value="Genomic_DNA"/>
</dbReference>
<comment type="caution">
    <text evidence="2">The sequence shown here is derived from an EMBL/GenBank/DDBJ whole genome shotgun (WGS) entry which is preliminary data.</text>
</comment>